<keyword evidence="3" id="KW-0862">Zinc</keyword>
<dbReference type="Pfam" id="PF01753">
    <property type="entry name" value="zf-MYND"/>
    <property type="match status" value="1"/>
</dbReference>
<dbReference type="PROSITE" id="PS50865">
    <property type="entry name" value="ZF_MYND_2"/>
    <property type="match status" value="1"/>
</dbReference>
<sequence>MIHGRYLHIFSLIFDVLMPHQRGVEEAVRAMAPYSTHPFVLQELLDTWGDTVRTGRPDPDVGTIVWKGAVYNARLWEHQKNSRRVCDNRKCTVARRKASPGCKECSDCSLLAYCSPECQEEDWRMNHFEECSVRLESISPIGTGNL</sequence>
<gene>
    <name evidence="6" type="ORF">FA13DRAFT_938966</name>
</gene>
<accession>A0A4Y7RZA2</accession>
<comment type="caution">
    <text evidence="6">The sequence shown here is derived from an EMBL/GenBank/DDBJ whole genome shotgun (WGS) entry which is preliminary data.</text>
</comment>
<dbReference type="Proteomes" id="UP000298030">
    <property type="component" value="Unassembled WGS sequence"/>
</dbReference>
<organism evidence="6 7">
    <name type="scientific">Coprinellus micaceus</name>
    <name type="common">Glistening ink-cap mushroom</name>
    <name type="synonym">Coprinus micaceus</name>
    <dbReference type="NCBI Taxonomy" id="71717"/>
    <lineage>
        <taxon>Eukaryota</taxon>
        <taxon>Fungi</taxon>
        <taxon>Dikarya</taxon>
        <taxon>Basidiomycota</taxon>
        <taxon>Agaricomycotina</taxon>
        <taxon>Agaricomycetes</taxon>
        <taxon>Agaricomycetidae</taxon>
        <taxon>Agaricales</taxon>
        <taxon>Agaricineae</taxon>
        <taxon>Psathyrellaceae</taxon>
        <taxon>Coprinellus</taxon>
    </lineage>
</organism>
<reference evidence="6 7" key="1">
    <citation type="journal article" date="2019" name="Nat. Ecol. Evol.">
        <title>Megaphylogeny resolves global patterns of mushroom evolution.</title>
        <authorList>
            <person name="Varga T."/>
            <person name="Krizsan K."/>
            <person name="Foldi C."/>
            <person name="Dima B."/>
            <person name="Sanchez-Garcia M."/>
            <person name="Sanchez-Ramirez S."/>
            <person name="Szollosi G.J."/>
            <person name="Szarkandi J.G."/>
            <person name="Papp V."/>
            <person name="Albert L."/>
            <person name="Andreopoulos W."/>
            <person name="Angelini C."/>
            <person name="Antonin V."/>
            <person name="Barry K.W."/>
            <person name="Bougher N.L."/>
            <person name="Buchanan P."/>
            <person name="Buyck B."/>
            <person name="Bense V."/>
            <person name="Catcheside P."/>
            <person name="Chovatia M."/>
            <person name="Cooper J."/>
            <person name="Damon W."/>
            <person name="Desjardin D."/>
            <person name="Finy P."/>
            <person name="Geml J."/>
            <person name="Haridas S."/>
            <person name="Hughes K."/>
            <person name="Justo A."/>
            <person name="Karasinski D."/>
            <person name="Kautmanova I."/>
            <person name="Kiss B."/>
            <person name="Kocsube S."/>
            <person name="Kotiranta H."/>
            <person name="LaButti K.M."/>
            <person name="Lechner B.E."/>
            <person name="Liimatainen K."/>
            <person name="Lipzen A."/>
            <person name="Lukacs Z."/>
            <person name="Mihaltcheva S."/>
            <person name="Morgado L.N."/>
            <person name="Niskanen T."/>
            <person name="Noordeloos M.E."/>
            <person name="Ohm R.A."/>
            <person name="Ortiz-Santana B."/>
            <person name="Ovrebo C."/>
            <person name="Racz N."/>
            <person name="Riley R."/>
            <person name="Savchenko A."/>
            <person name="Shiryaev A."/>
            <person name="Soop K."/>
            <person name="Spirin V."/>
            <person name="Szebenyi C."/>
            <person name="Tomsovsky M."/>
            <person name="Tulloss R.E."/>
            <person name="Uehling J."/>
            <person name="Grigoriev I.V."/>
            <person name="Vagvolgyi C."/>
            <person name="Papp T."/>
            <person name="Martin F.M."/>
            <person name="Miettinen O."/>
            <person name="Hibbett D.S."/>
            <person name="Nagy L.G."/>
        </authorList>
    </citation>
    <scope>NUCLEOTIDE SEQUENCE [LARGE SCALE GENOMIC DNA]</scope>
    <source>
        <strain evidence="6 7">FP101781</strain>
    </source>
</reference>
<name>A0A4Y7RZA2_COPMI</name>
<evidence type="ECO:0000313" key="7">
    <source>
        <dbReference type="Proteomes" id="UP000298030"/>
    </source>
</evidence>
<evidence type="ECO:0000256" key="1">
    <source>
        <dbReference type="ARBA" id="ARBA00022723"/>
    </source>
</evidence>
<evidence type="ECO:0000256" key="2">
    <source>
        <dbReference type="ARBA" id="ARBA00022771"/>
    </source>
</evidence>
<keyword evidence="2 4" id="KW-0863">Zinc-finger</keyword>
<dbReference type="AlphaFoldDB" id="A0A4Y7RZA2"/>
<evidence type="ECO:0000256" key="4">
    <source>
        <dbReference type="PROSITE-ProRule" id="PRU00134"/>
    </source>
</evidence>
<dbReference type="OrthoDB" id="3066878at2759"/>
<dbReference type="SUPFAM" id="SSF144232">
    <property type="entry name" value="HIT/MYND zinc finger-like"/>
    <property type="match status" value="1"/>
</dbReference>
<protein>
    <recommendedName>
        <fullName evidence="5">MYND-type domain-containing protein</fullName>
    </recommendedName>
</protein>
<dbReference type="Gene3D" id="6.10.140.2220">
    <property type="match status" value="1"/>
</dbReference>
<feature type="domain" description="MYND-type" evidence="5">
    <location>
        <begin position="91"/>
        <end position="131"/>
    </location>
</feature>
<evidence type="ECO:0000313" key="6">
    <source>
        <dbReference type="EMBL" id="TEB14095.1"/>
    </source>
</evidence>
<dbReference type="GO" id="GO:0008270">
    <property type="term" value="F:zinc ion binding"/>
    <property type="evidence" value="ECO:0007669"/>
    <property type="project" value="UniProtKB-KW"/>
</dbReference>
<evidence type="ECO:0000256" key="3">
    <source>
        <dbReference type="ARBA" id="ARBA00022833"/>
    </source>
</evidence>
<evidence type="ECO:0000259" key="5">
    <source>
        <dbReference type="PROSITE" id="PS50865"/>
    </source>
</evidence>
<keyword evidence="1" id="KW-0479">Metal-binding</keyword>
<dbReference type="InterPro" id="IPR002893">
    <property type="entry name" value="Znf_MYND"/>
</dbReference>
<proteinExistence type="predicted"/>
<keyword evidence="7" id="KW-1185">Reference proteome</keyword>
<dbReference type="EMBL" id="QPFP01000401">
    <property type="protein sequence ID" value="TEB14095.1"/>
    <property type="molecule type" value="Genomic_DNA"/>
</dbReference>